<evidence type="ECO:0000313" key="4">
    <source>
        <dbReference type="Proteomes" id="UP000054408"/>
    </source>
</evidence>
<dbReference type="PANTHER" id="PTHR48153">
    <property type="entry name" value="UFM1-SPECIFIC PROTEASE 2"/>
    <property type="match status" value="1"/>
</dbReference>
<dbReference type="Proteomes" id="UP000054408">
    <property type="component" value="Unassembled WGS sequence"/>
</dbReference>
<dbReference type="PANTHER" id="PTHR48153:SF2">
    <property type="entry name" value="UFM1-SPECIFIC PROTEASE 2"/>
    <property type="match status" value="1"/>
</dbReference>
<dbReference type="AlphaFoldDB" id="A0A0L0DNZ4"/>
<dbReference type="STRING" id="461836.A0A0L0DNZ4"/>
<keyword evidence="1" id="KW-0378">Hydrolase</keyword>
<dbReference type="eggNOG" id="KOG2433">
    <property type="taxonomic scope" value="Eukaryota"/>
</dbReference>
<dbReference type="GO" id="GO:0006508">
    <property type="term" value="P:proteolysis"/>
    <property type="evidence" value="ECO:0007669"/>
    <property type="project" value="UniProtKB-KW"/>
</dbReference>
<keyword evidence="4" id="KW-1185">Reference proteome</keyword>
<sequence>MANAYSLRSIIILDWADALGLSDGDDDESQLVLDAVLVVDAEALNAVMPHTIGVAPSLLPDMLGDEARLPWSVLAVAPKHGISVADWSAEVLLPALAERMPRPGAVLAHFSPAVTGLDYPVAMEMAVPGASADCMGQLSVSAQVARRVLARESQDPGEVARRRAAHELLGLPLTSRMFDVAHAMTASGSPLVAGLDDGAGPSDELPRDADISQVLVDVHTGVRAPKGTEVACVDGSLAYFHYGVGRVNDAGWGCAYRSLQTLASWLVLNSYTQARVLSIREIQEVIVAAGGREAEFIGSSQWIGSMEVGTVLTAHYGVVYKILSVPSGAHVLDYVEPLMAHFAQHGSPVMIGGGVLAYTLLGVAVPASGGEAKFLILDPHYSGQENAGTVRKKGWVGWKDASLFKADAFYNFCLPQTPAKIPTF</sequence>
<dbReference type="InterPro" id="IPR012462">
    <property type="entry name" value="UFSP1/2_DUB_cat"/>
</dbReference>
<accession>A0A0L0DNZ4</accession>
<dbReference type="OrthoDB" id="417506at2759"/>
<dbReference type="InterPro" id="IPR038765">
    <property type="entry name" value="Papain-like_cys_pep_sf"/>
</dbReference>
<dbReference type="GeneID" id="25568100"/>
<organism evidence="3 4">
    <name type="scientific">Thecamonas trahens ATCC 50062</name>
    <dbReference type="NCBI Taxonomy" id="461836"/>
    <lineage>
        <taxon>Eukaryota</taxon>
        <taxon>Apusozoa</taxon>
        <taxon>Apusomonadida</taxon>
        <taxon>Apusomonadidae</taxon>
        <taxon>Thecamonas</taxon>
    </lineage>
</organism>
<dbReference type="RefSeq" id="XP_013754045.1">
    <property type="nucleotide sequence ID" value="XM_013898591.1"/>
</dbReference>
<evidence type="ECO:0000259" key="2">
    <source>
        <dbReference type="Pfam" id="PF07910"/>
    </source>
</evidence>
<dbReference type="Gene3D" id="3.90.70.130">
    <property type="match status" value="1"/>
</dbReference>
<dbReference type="Pfam" id="PF07910">
    <property type="entry name" value="Peptidase_C78"/>
    <property type="match status" value="1"/>
</dbReference>
<evidence type="ECO:0000256" key="1">
    <source>
        <dbReference type="ARBA" id="ARBA00022801"/>
    </source>
</evidence>
<reference evidence="3 4" key="1">
    <citation type="submission" date="2010-05" db="EMBL/GenBank/DDBJ databases">
        <title>The Genome Sequence of Thecamonas trahens ATCC 50062.</title>
        <authorList>
            <consortium name="The Broad Institute Genome Sequencing Platform"/>
            <person name="Russ C."/>
            <person name="Cuomo C."/>
            <person name="Shea T."/>
            <person name="Young S.K."/>
            <person name="Zeng Q."/>
            <person name="Koehrsen M."/>
            <person name="Haas B."/>
            <person name="Borodovsky M."/>
            <person name="Guigo R."/>
            <person name="Alvarado L."/>
            <person name="Berlin A."/>
            <person name="Bochicchio J."/>
            <person name="Borenstein D."/>
            <person name="Chapman S."/>
            <person name="Chen Z."/>
            <person name="Freedman E."/>
            <person name="Gellesch M."/>
            <person name="Goldberg J."/>
            <person name="Griggs A."/>
            <person name="Gujja S."/>
            <person name="Heilman E."/>
            <person name="Heiman D."/>
            <person name="Hepburn T."/>
            <person name="Howarth C."/>
            <person name="Jen D."/>
            <person name="Larson L."/>
            <person name="Mehta T."/>
            <person name="Park D."/>
            <person name="Pearson M."/>
            <person name="Roberts A."/>
            <person name="Saif S."/>
            <person name="Shenoy N."/>
            <person name="Sisk P."/>
            <person name="Stolte C."/>
            <person name="Sykes S."/>
            <person name="Thomson T."/>
            <person name="Walk T."/>
            <person name="White J."/>
            <person name="Yandava C."/>
            <person name="Burger G."/>
            <person name="Gray M.W."/>
            <person name="Holland P.W.H."/>
            <person name="King N."/>
            <person name="Lang F.B.F."/>
            <person name="Roger A.J."/>
            <person name="Ruiz-Trillo I."/>
            <person name="Lander E."/>
            <person name="Nusbaum C."/>
        </authorList>
    </citation>
    <scope>NUCLEOTIDE SEQUENCE [LARGE SCALE GENOMIC DNA]</scope>
    <source>
        <strain evidence="3 4">ATCC 50062</strain>
    </source>
</reference>
<protein>
    <submittedName>
        <fullName evidence="3">Ufm1-specific protease 2</fullName>
    </submittedName>
</protein>
<proteinExistence type="predicted"/>
<gene>
    <name evidence="3" type="ORF">AMSG_09692</name>
</gene>
<dbReference type="EMBL" id="GL349485">
    <property type="protein sequence ID" value="KNC54032.1"/>
    <property type="molecule type" value="Genomic_DNA"/>
</dbReference>
<keyword evidence="3" id="KW-0645">Protease</keyword>
<dbReference type="SUPFAM" id="SSF54001">
    <property type="entry name" value="Cysteine proteinases"/>
    <property type="match status" value="1"/>
</dbReference>
<evidence type="ECO:0000313" key="3">
    <source>
        <dbReference type="EMBL" id="KNC54032.1"/>
    </source>
</evidence>
<name>A0A0L0DNZ4_THETB</name>
<dbReference type="GO" id="GO:0071567">
    <property type="term" value="F:deUFMylase activity"/>
    <property type="evidence" value="ECO:0007669"/>
    <property type="project" value="TreeGrafter"/>
</dbReference>
<feature type="domain" description="UFSP1/2/DUB catalytic" evidence="2">
    <location>
        <begin position="229"/>
        <end position="413"/>
    </location>
</feature>